<keyword evidence="6" id="KW-1185">Reference proteome</keyword>
<feature type="compositionally biased region" description="Low complexity" evidence="4">
    <location>
        <begin position="794"/>
        <end position="804"/>
    </location>
</feature>
<dbReference type="Proteomes" id="UP000193560">
    <property type="component" value="Unassembled WGS sequence"/>
</dbReference>
<feature type="compositionally biased region" description="Polar residues" evidence="4">
    <location>
        <begin position="815"/>
        <end position="847"/>
    </location>
</feature>
<dbReference type="AlphaFoldDB" id="A0A1X2IEY2"/>
<sequence>MESKAEQSFKELDKARTQGHWSSLPELVKKYKKYHPQESVLPATALIEVELDQLIQQHGHVNAKQQAIQQKVTVPLPATSRTTSRKSVFGKPSFIVFTPPPELYGSTFYTSSLSSGSSSSSNTASEDTIAHPENLKHHVPFVPHLTASQAHPLLTQLQDIISKQRGADHLETPDDWQAQLSKIVLARIYYESGRYKKALESLERLALRFEDVNWGYGLVLLVQARVIKGICYEMEGLVSDALEAYDAAWEVVETHLAERNDMLSFWIEDALYRSVLLRTYQNAPVRQTIKSMRAYYQLASSHWSTKWRPYKRWNVLSLYTQYLTKLHQEDSYLPMSATANNDSTLSVVQTTSSHFGIYDELVSVLTLFHTLFKSLGPKLSTKETSKYVMEFANLIFMAHDCIGWGELVNIRRTLLFLYTAKEKTFNNPCIGRLLFFTLMRLGDLDEAKYAFRGYMEMVGLSDTDKTESNGIEVTANGVLDVHAKVETIQKKLKLMADLNDPMIFESEALVLKVLLAAILLYGRESHQGELASNLADLALELARESITSNEPSDNDLLAKCYRAHGAAYGLRASQCDDPELRSELHGDALHSLTKAAELQPTWDSYYELAVQQAQMRDIGSAVTSISHSLQLRSDHLPSYHLLALLSTSRQFHQLPKALQAIEAGLKACDLPAFSPLSSGIPMMSWDNDEEDNSRHHFDIAEAYLTTRMTQIQLLETLEGPEAVLSFYSDLFTIYAKLAQQLGLVNGELEAAASTSSSLSGGGSTSDSRASLMVDNLSVSGGSYNNNSRRPSFASRTRSLSTSTSNMADTGDRQRTNGTNHPTTSITHSNEVNVPKASNSEETISSRKPSIDKQKPKEKKKRGLIDMRLGKRIQSASNHTSASLTSNQEKQSQGSLHPTTGVSSRRPSRPLLDNVSLASMVAPSFSSFSSSRRGSDVGTLVSSSSGYGDMSSSTIPHSKENAFGQNQRQRWNSLVVKLWVMCTSSFIKAGRLDEAVQAILEAEELGLTDADVWHQLGLLCLKAYQAKKEALLASSTSTGDSNKDEDDECEELYNTALDAFKKALAIDPDHIQTHVDMASTWIQHQDREAEWELAEALLDRTTKSLGWDHEEAWYLLGSVYRHQDSMERAKNCLLYALELSETKPLRPFTLLPRFV</sequence>
<gene>
    <name evidence="5" type="ORF">BCR42DRAFT_416769</name>
</gene>
<feature type="repeat" description="TPR" evidence="3">
    <location>
        <begin position="1109"/>
        <end position="1142"/>
    </location>
</feature>
<proteinExistence type="inferred from homology"/>
<reference evidence="5 6" key="1">
    <citation type="submission" date="2016-07" db="EMBL/GenBank/DDBJ databases">
        <title>Pervasive Adenine N6-methylation of Active Genes in Fungi.</title>
        <authorList>
            <consortium name="DOE Joint Genome Institute"/>
            <person name="Mondo S.J."/>
            <person name="Dannebaum R.O."/>
            <person name="Kuo R.C."/>
            <person name="Labutti K."/>
            <person name="Haridas S."/>
            <person name="Kuo A."/>
            <person name="Salamov A."/>
            <person name="Ahrendt S.R."/>
            <person name="Lipzen A."/>
            <person name="Sullivan W."/>
            <person name="Andreopoulos W.B."/>
            <person name="Clum A."/>
            <person name="Lindquist E."/>
            <person name="Daum C."/>
            <person name="Ramamoorthy G.K."/>
            <person name="Gryganskyi A."/>
            <person name="Culley D."/>
            <person name="Magnuson J.K."/>
            <person name="James T.Y."/>
            <person name="O'Malley M.A."/>
            <person name="Stajich J.E."/>
            <person name="Spatafora J.W."/>
            <person name="Visel A."/>
            <person name="Grigoriev I.V."/>
        </authorList>
    </citation>
    <scope>NUCLEOTIDE SEQUENCE [LARGE SCALE GENOMIC DNA]</scope>
    <source>
        <strain evidence="5 6">NRRL 1336</strain>
    </source>
</reference>
<evidence type="ECO:0000313" key="5">
    <source>
        <dbReference type="EMBL" id="ORZ15273.1"/>
    </source>
</evidence>
<evidence type="ECO:0000313" key="6">
    <source>
        <dbReference type="Proteomes" id="UP000193560"/>
    </source>
</evidence>
<dbReference type="InterPro" id="IPR011990">
    <property type="entry name" value="TPR-like_helical_dom_sf"/>
</dbReference>
<protein>
    <submittedName>
        <fullName evidence="5">Uncharacterized protein</fullName>
    </submittedName>
</protein>
<dbReference type="InterPro" id="IPR051722">
    <property type="entry name" value="Endocytosis_PI4K-reg_protein"/>
</dbReference>
<dbReference type="SUPFAM" id="SSF48452">
    <property type="entry name" value="TPR-like"/>
    <property type="match status" value="2"/>
</dbReference>
<name>A0A1X2IEY2_9FUNG</name>
<evidence type="ECO:0000256" key="1">
    <source>
        <dbReference type="ARBA" id="ARBA00002550"/>
    </source>
</evidence>
<accession>A0A1X2IEY2</accession>
<evidence type="ECO:0000256" key="2">
    <source>
        <dbReference type="ARBA" id="ARBA00038251"/>
    </source>
</evidence>
<dbReference type="PANTHER" id="PTHR23083:SF464">
    <property type="entry name" value="TETRATRICOPEPTIDE REPEAT DOMAIN 7, ISOFORM A"/>
    <property type="match status" value="1"/>
</dbReference>
<comment type="similarity">
    <text evidence="2">Belongs to the YPP1 family.</text>
</comment>
<dbReference type="PANTHER" id="PTHR23083">
    <property type="entry name" value="TETRATRICOPEPTIDE REPEAT PROTEIN, TPR"/>
    <property type="match status" value="1"/>
</dbReference>
<dbReference type="PROSITE" id="PS50005">
    <property type="entry name" value="TPR"/>
    <property type="match status" value="1"/>
</dbReference>
<feature type="compositionally biased region" description="Low complexity" evidence="4">
    <location>
        <begin position="941"/>
        <end position="952"/>
    </location>
</feature>
<feature type="compositionally biased region" description="Polar residues" evidence="4">
    <location>
        <begin position="873"/>
        <end position="904"/>
    </location>
</feature>
<feature type="region of interest" description="Disordered" evidence="4">
    <location>
        <begin position="925"/>
        <end position="952"/>
    </location>
</feature>
<dbReference type="EMBL" id="MCGE01000013">
    <property type="protein sequence ID" value="ORZ15273.1"/>
    <property type="molecule type" value="Genomic_DNA"/>
</dbReference>
<dbReference type="Pfam" id="PF13181">
    <property type="entry name" value="TPR_8"/>
    <property type="match status" value="1"/>
</dbReference>
<evidence type="ECO:0000256" key="3">
    <source>
        <dbReference type="PROSITE-ProRule" id="PRU00339"/>
    </source>
</evidence>
<dbReference type="SMART" id="SM00028">
    <property type="entry name" value="TPR"/>
    <property type="match status" value="4"/>
</dbReference>
<dbReference type="OrthoDB" id="29013at2759"/>
<comment type="function">
    <text evidence="1">Involved in endocytosis.</text>
</comment>
<keyword evidence="3" id="KW-0802">TPR repeat</keyword>
<feature type="region of interest" description="Disordered" evidence="4">
    <location>
        <begin position="778"/>
        <end position="909"/>
    </location>
</feature>
<evidence type="ECO:0000256" key="4">
    <source>
        <dbReference type="SAM" id="MobiDB-lite"/>
    </source>
</evidence>
<dbReference type="Gene3D" id="1.25.40.10">
    <property type="entry name" value="Tetratricopeptide repeat domain"/>
    <property type="match status" value="3"/>
</dbReference>
<comment type="caution">
    <text evidence="5">The sequence shown here is derived from an EMBL/GenBank/DDBJ whole genome shotgun (WGS) entry which is preliminary data.</text>
</comment>
<organism evidence="5 6">
    <name type="scientific">Absidia repens</name>
    <dbReference type="NCBI Taxonomy" id="90262"/>
    <lineage>
        <taxon>Eukaryota</taxon>
        <taxon>Fungi</taxon>
        <taxon>Fungi incertae sedis</taxon>
        <taxon>Mucoromycota</taxon>
        <taxon>Mucoromycotina</taxon>
        <taxon>Mucoromycetes</taxon>
        <taxon>Mucorales</taxon>
        <taxon>Cunninghamellaceae</taxon>
        <taxon>Absidia</taxon>
    </lineage>
</organism>
<dbReference type="InterPro" id="IPR019734">
    <property type="entry name" value="TPR_rpt"/>
</dbReference>
<feature type="compositionally biased region" description="Polar residues" evidence="4">
    <location>
        <begin position="778"/>
        <end position="789"/>
    </location>
</feature>
<dbReference type="STRING" id="90262.A0A1X2IEY2"/>